<organism evidence="1 2">
    <name type="scientific">Kribbella ginsengisoli</name>
    <dbReference type="NCBI Taxonomy" id="363865"/>
    <lineage>
        <taxon>Bacteria</taxon>
        <taxon>Bacillati</taxon>
        <taxon>Actinomycetota</taxon>
        <taxon>Actinomycetes</taxon>
        <taxon>Propionibacteriales</taxon>
        <taxon>Kribbellaceae</taxon>
        <taxon>Kribbella</taxon>
    </lineage>
</organism>
<sequence>MGSLQMATVALEVIARFGLGDSPDGTDRVGIRQPVCTFGVSFWSRRLHGLGDPTAASPVQLPKARPHVHVHVQ</sequence>
<evidence type="ECO:0000313" key="1">
    <source>
        <dbReference type="EMBL" id="GAA3598605.1"/>
    </source>
</evidence>
<reference evidence="2" key="1">
    <citation type="journal article" date="2019" name="Int. J. Syst. Evol. Microbiol.">
        <title>The Global Catalogue of Microorganisms (GCM) 10K type strain sequencing project: providing services to taxonomists for standard genome sequencing and annotation.</title>
        <authorList>
            <consortium name="The Broad Institute Genomics Platform"/>
            <consortium name="The Broad Institute Genome Sequencing Center for Infectious Disease"/>
            <person name="Wu L."/>
            <person name="Ma J."/>
        </authorList>
    </citation>
    <scope>NUCLEOTIDE SEQUENCE [LARGE SCALE GENOMIC DNA]</scope>
    <source>
        <strain evidence="2">JCM 16928</strain>
    </source>
</reference>
<dbReference type="Proteomes" id="UP001501222">
    <property type="component" value="Unassembled WGS sequence"/>
</dbReference>
<accession>A0ABP6Z8D6</accession>
<proteinExistence type="predicted"/>
<comment type="caution">
    <text evidence="1">The sequence shown here is derived from an EMBL/GenBank/DDBJ whole genome shotgun (WGS) entry which is preliminary data.</text>
</comment>
<evidence type="ECO:0000313" key="2">
    <source>
        <dbReference type="Proteomes" id="UP001501222"/>
    </source>
</evidence>
<name>A0ABP6Z8D6_9ACTN</name>
<protein>
    <submittedName>
        <fullName evidence="1">Uncharacterized protein</fullName>
    </submittedName>
</protein>
<keyword evidence="2" id="KW-1185">Reference proteome</keyword>
<gene>
    <name evidence="1" type="ORF">GCM10022235_83010</name>
</gene>
<dbReference type="EMBL" id="BAABAA010000022">
    <property type="protein sequence ID" value="GAA3598605.1"/>
    <property type="molecule type" value="Genomic_DNA"/>
</dbReference>